<proteinExistence type="predicted"/>
<protein>
    <submittedName>
        <fullName evidence="1">Uncharacterized protein</fullName>
    </submittedName>
</protein>
<dbReference type="EMBL" id="DQAY01000048">
    <property type="protein sequence ID" value="HCO22997.1"/>
    <property type="molecule type" value="Genomic_DNA"/>
</dbReference>
<accession>A0A3D3R4Q6</accession>
<gene>
    <name evidence="1" type="ORF">DIT97_08035</name>
</gene>
<name>A0A3D3R4Q6_9PLAN</name>
<sequence>MKNLIEDVTCAGCYCACDDIRLETDGQQIQEVQTTCSQGQVWFERAASTDQLVPQIQGQPVSQTTAIERA</sequence>
<dbReference type="Proteomes" id="UP000263642">
    <property type="component" value="Unassembled WGS sequence"/>
</dbReference>
<comment type="caution">
    <text evidence="1">The sequence shown here is derived from an EMBL/GenBank/DDBJ whole genome shotgun (WGS) entry which is preliminary data.</text>
</comment>
<evidence type="ECO:0000313" key="1">
    <source>
        <dbReference type="EMBL" id="HCO22997.1"/>
    </source>
</evidence>
<feature type="non-terminal residue" evidence="1">
    <location>
        <position position="70"/>
    </location>
</feature>
<organism evidence="1 2">
    <name type="scientific">Gimesia maris</name>
    <dbReference type="NCBI Taxonomy" id="122"/>
    <lineage>
        <taxon>Bacteria</taxon>
        <taxon>Pseudomonadati</taxon>
        <taxon>Planctomycetota</taxon>
        <taxon>Planctomycetia</taxon>
        <taxon>Planctomycetales</taxon>
        <taxon>Planctomycetaceae</taxon>
        <taxon>Gimesia</taxon>
    </lineage>
</organism>
<dbReference type="AlphaFoldDB" id="A0A3D3R4Q6"/>
<reference evidence="1 2" key="1">
    <citation type="journal article" date="2018" name="Nat. Biotechnol.">
        <title>A standardized bacterial taxonomy based on genome phylogeny substantially revises the tree of life.</title>
        <authorList>
            <person name="Parks D.H."/>
            <person name="Chuvochina M."/>
            <person name="Waite D.W."/>
            <person name="Rinke C."/>
            <person name="Skarshewski A."/>
            <person name="Chaumeil P.A."/>
            <person name="Hugenholtz P."/>
        </authorList>
    </citation>
    <scope>NUCLEOTIDE SEQUENCE [LARGE SCALE GENOMIC DNA]</scope>
    <source>
        <strain evidence="1">UBA9375</strain>
    </source>
</reference>
<evidence type="ECO:0000313" key="2">
    <source>
        <dbReference type="Proteomes" id="UP000263642"/>
    </source>
</evidence>